<dbReference type="Proteomes" id="UP000324222">
    <property type="component" value="Unassembled WGS sequence"/>
</dbReference>
<organism evidence="2 3">
    <name type="scientific">Portunus trituberculatus</name>
    <name type="common">Swimming crab</name>
    <name type="synonym">Neptunus trituberculatus</name>
    <dbReference type="NCBI Taxonomy" id="210409"/>
    <lineage>
        <taxon>Eukaryota</taxon>
        <taxon>Metazoa</taxon>
        <taxon>Ecdysozoa</taxon>
        <taxon>Arthropoda</taxon>
        <taxon>Crustacea</taxon>
        <taxon>Multicrustacea</taxon>
        <taxon>Malacostraca</taxon>
        <taxon>Eumalacostraca</taxon>
        <taxon>Eucarida</taxon>
        <taxon>Decapoda</taxon>
        <taxon>Pleocyemata</taxon>
        <taxon>Brachyura</taxon>
        <taxon>Eubrachyura</taxon>
        <taxon>Portunoidea</taxon>
        <taxon>Portunidae</taxon>
        <taxon>Portuninae</taxon>
        <taxon>Portunus</taxon>
    </lineage>
</organism>
<accession>A0A5B7I1L8</accession>
<name>A0A5B7I1L8_PORTR</name>
<gene>
    <name evidence="2" type="ORF">E2C01_072998</name>
</gene>
<evidence type="ECO:0000313" key="3">
    <source>
        <dbReference type="Proteomes" id="UP000324222"/>
    </source>
</evidence>
<sequence length="24" mass="2667">MRLPGKRTTCTRTGAVTTSQHHRA</sequence>
<protein>
    <submittedName>
        <fullName evidence="2">Uncharacterized protein</fullName>
    </submittedName>
</protein>
<keyword evidence="3" id="KW-1185">Reference proteome</keyword>
<reference evidence="2 3" key="1">
    <citation type="submission" date="2019-05" db="EMBL/GenBank/DDBJ databases">
        <title>Another draft genome of Portunus trituberculatus and its Hox gene families provides insights of decapod evolution.</title>
        <authorList>
            <person name="Jeong J.-H."/>
            <person name="Song I."/>
            <person name="Kim S."/>
            <person name="Choi T."/>
            <person name="Kim D."/>
            <person name="Ryu S."/>
            <person name="Kim W."/>
        </authorList>
    </citation>
    <scope>NUCLEOTIDE SEQUENCE [LARGE SCALE GENOMIC DNA]</scope>
    <source>
        <tissue evidence="2">Muscle</tissue>
    </source>
</reference>
<evidence type="ECO:0000313" key="2">
    <source>
        <dbReference type="EMBL" id="MPC78510.1"/>
    </source>
</evidence>
<feature type="compositionally biased region" description="Low complexity" evidence="1">
    <location>
        <begin position="8"/>
        <end position="18"/>
    </location>
</feature>
<comment type="caution">
    <text evidence="2">The sequence shown here is derived from an EMBL/GenBank/DDBJ whole genome shotgun (WGS) entry which is preliminary data.</text>
</comment>
<proteinExistence type="predicted"/>
<dbReference type="EMBL" id="VSRR010048627">
    <property type="protein sequence ID" value="MPC78510.1"/>
    <property type="molecule type" value="Genomic_DNA"/>
</dbReference>
<dbReference type="AlphaFoldDB" id="A0A5B7I1L8"/>
<evidence type="ECO:0000256" key="1">
    <source>
        <dbReference type="SAM" id="MobiDB-lite"/>
    </source>
</evidence>
<feature type="region of interest" description="Disordered" evidence="1">
    <location>
        <begin position="1"/>
        <end position="24"/>
    </location>
</feature>